<evidence type="ECO:0000313" key="6">
    <source>
        <dbReference type="EMBL" id="CAL1586278.1"/>
    </source>
</evidence>
<dbReference type="InterPro" id="IPR039008">
    <property type="entry name" value="IF_rod_dom"/>
</dbReference>
<dbReference type="GO" id="GO:0005200">
    <property type="term" value="F:structural constituent of cytoskeleton"/>
    <property type="evidence" value="ECO:0007669"/>
    <property type="project" value="TreeGrafter"/>
</dbReference>
<dbReference type="PROSITE" id="PS51842">
    <property type="entry name" value="IF_ROD_2"/>
    <property type="match status" value="1"/>
</dbReference>
<evidence type="ECO:0000256" key="1">
    <source>
        <dbReference type="ARBA" id="ARBA00022754"/>
    </source>
</evidence>
<evidence type="ECO:0000256" key="3">
    <source>
        <dbReference type="SAM" id="Coils"/>
    </source>
</evidence>
<dbReference type="Proteomes" id="UP001497482">
    <property type="component" value="Chromosome 17"/>
</dbReference>
<reference evidence="6 7" key="1">
    <citation type="submission" date="2024-04" db="EMBL/GenBank/DDBJ databases">
        <authorList>
            <person name="Waldvogel A.-M."/>
            <person name="Schoenle A."/>
        </authorList>
    </citation>
    <scope>NUCLEOTIDE SEQUENCE [LARGE SCALE GENOMIC DNA]</scope>
</reference>
<dbReference type="Gene3D" id="1.20.5.500">
    <property type="entry name" value="Single helix bin"/>
    <property type="match status" value="1"/>
</dbReference>
<dbReference type="PANTHER" id="PTHR45652:SF11">
    <property type="entry name" value="NOTOCHORD GRANULAR SURFACE"/>
    <property type="match status" value="1"/>
</dbReference>
<sequence length="560" mass="63416">MVTIKDVRVVVCNAYETFPFGEVQHSCPAFGEGLHQKKPFIMSRSPEKMSSYRRQFEVILASPSMYQVRVSSPSPIRRGNRHRSASLTKSAGTMGRRTNSSKSRMSSANLEALCYGMSMGFGPKLDLDAAAAENQAFMQTRSSERKEMVALNDRLAVYIEKVRTLESHNKVLEAEIEALRSRYARPSGLRQLYETQLKDLNREAEQMRVQRSIALAAKEAMLGQLEMLKTKYNDAVEARKQTEQEIEALRPDVDRATSGRIALEKQLENLELELMFLQRVHKEEIEELMQQIYTTVSKVELTFGLPDLSTALRDIQSQYDSIAAKNLQEMDAWYGTKFQDLTNASNKHVQSVRSVREGIATYKKDILNKERELDSLKTKNEFLEAQIRDMSQKYKKKEEDLQERIDALNVDLRVTKEKIALLLRDYQDLLNVKMSLEIEITTYRKLIEGEDSRLSSMVHNLSINGKLPISASSAAAKCAPPASAPDRGSPEKPAVSVIEKRHVEVSSSDTQTDLLDQATELSERKTVLIRTVKTDEDTIESDSQERTILISGAADDTDEE</sequence>
<evidence type="ECO:0000256" key="2">
    <source>
        <dbReference type="ARBA" id="ARBA00023054"/>
    </source>
</evidence>
<dbReference type="SUPFAM" id="SSF64593">
    <property type="entry name" value="Intermediate filament protein, coiled coil region"/>
    <property type="match status" value="2"/>
</dbReference>
<dbReference type="Pfam" id="PF04732">
    <property type="entry name" value="Filament_head"/>
    <property type="match status" value="1"/>
</dbReference>
<keyword evidence="1" id="KW-0403">Intermediate filament</keyword>
<dbReference type="EMBL" id="OZ035839">
    <property type="protein sequence ID" value="CAL1586278.1"/>
    <property type="molecule type" value="Genomic_DNA"/>
</dbReference>
<evidence type="ECO:0000259" key="5">
    <source>
        <dbReference type="PROSITE" id="PS51842"/>
    </source>
</evidence>
<evidence type="ECO:0000313" key="7">
    <source>
        <dbReference type="Proteomes" id="UP001497482"/>
    </source>
</evidence>
<feature type="region of interest" description="Disordered" evidence="4">
    <location>
        <begin position="537"/>
        <end position="560"/>
    </location>
</feature>
<feature type="compositionally biased region" description="Polar residues" evidence="4">
    <location>
        <begin position="85"/>
        <end position="103"/>
    </location>
</feature>
<dbReference type="InterPro" id="IPR050405">
    <property type="entry name" value="Intermediate_filament"/>
</dbReference>
<dbReference type="InterPro" id="IPR006821">
    <property type="entry name" value="Intermed_filament_DNA-bd"/>
</dbReference>
<dbReference type="GO" id="GO:0005882">
    <property type="term" value="C:intermediate filament"/>
    <property type="evidence" value="ECO:0007669"/>
    <property type="project" value="UniProtKB-KW"/>
</dbReference>
<dbReference type="Gene3D" id="1.20.5.1160">
    <property type="entry name" value="Vasodilator-stimulated phosphoprotein"/>
    <property type="match status" value="1"/>
</dbReference>
<dbReference type="SMART" id="SM01391">
    <property type="entry name" value="Filament"/>
    <property type="match status" value="1"/>
</dbReference>
<feature type="coiled-coil region" evidence="3">
    <location>
        <begin position="359"/>
        <end position="418"/>
    </location>
</feature>
<dbReference type="Gene3D" id="1.20.5.170">
    <property type="match status" value="1"/>
</dbReference>
<evidence type="ECO:0000256" key="4">
    <source>
        <dbReference type="SAM" id="MobiDB-lite"/>
    </source>
</evidence>
<name>A0AAV2KBR8_KNICA</name>
<dbReference type="PANTHER" id="PTHR45652">
    <property type="entry name" value="GLIAL FIBRILLARY ACIDIC PROTEIN"/>
    <property type="match status" value="1"/>
</dbReference>
<keyword evidence="2 3" id="KW-0175">Coiled coil</keyword>
<dbReference type="GO" id="GO:0045109">
    <property type="term" value="P:intermediate filament organization"/>
    <property type="evidence" value="ECO:0007669"/>
    <property type="project" value="TreeGrafter"/>
</dbReference>
<proteinExistence type="predicted"/>
<accession>A0AAV2KBR8</accession>
<dbReference type="AlphaFoldDB" id="A0AAV2KBR8"/>
<feature type="region of interest" description="Disordered" evidence="4">
    <location>
        <begin position="70"/>
        <end position="103"/>
    </location>
</feature>
<protein>
    <recommendedName>
        <fullName evidence="5">IF rod domain-containing protein</fullName>
    </recommendedName>
</protein>
<dbReference type="GO" id="GO:0005737">
    <property type="term" value="C:cytoplasm"/>
    <property type="evidence" value="ECO:0007669"/>
    <property type="project" value="TreeGrafter"/>
</dbReference>
<dbReference type="FunFam" id="1.20.5.1160:FF:000001">
    <property type="entry name" value="Keratin type II"/>
    <property type="match status" value="1"/>
</dbReference>
<dbReference type="Pfam" id="PF00038">
    <property type="entry name" value="Filament"/>
    <property type="match status" value="1"/>
</dbReference>
<feature type="coiled-coil region" evidence="3">
    <location>
        <begin position="155"/>
        <end position="287"/>
    </location>
</feature>
<keyword evidence="7" id="KW-1185">Reference proteome</keyword>
<feature type="domain" description="IF rod" evidence="5">
    <location>
        <begin position="144"/>
        <end position="454"/>
    </location>
</feature>
<gene>
    <name evidence="6" type="ORF">KC01_LOCUS16374</name>
</gene>
<organism evidence="6 7">
    <name type="scientific">Knipowitschia caucasica</name>
    <name type="common">Caucasian dwarf goby</name>
    <name type="synonym">Pomatoschistus caucasicus</name>
    <dbReference type="NCBI Taxonomy" id="637954"/>
    <lineage>
        <taxon>Eukaryota</taxon>
        <taxon>Metazoa</taxon>
        <taxon>Chordata</taxon>
        <taxon>Craniata</taxon>
        <taxon>Vertebrata</taxon>
        <taxon>Euteleostomi</taxon>
        <taxon>Actinopterygii</taxon>
        <taxon>Neopterygii</taxon>
        <taxon>Teleostei</taxon>
        <taxon>Neoteleostei</taxon>
        <taxon>Acanthomorphata</taxon>
        <taxon>Gobiaria</taxon>
        <taxon>Gobiiformes</taxon>
        <taxon>Gobioidei</taxon>
        <taxon>Gobiidae</taxon>
        <taxon>Gobiinae</taxon>
        <taxon>Knipowitschia</taxon>
    </lineage>
</organism>